<evidence type="ECO:0000256" key="1">
    <source>
        <dbReference type="ARBA" id="ARBA00022964"/>
    </source>
</evidence>
<dbReference type="OrthoDB" id="285029at2"/>
<keyword evidence="1 5" id="KW-0223">Dioxygenase</keyword>
<dbReference type="Proteomes" id="UP000295727">
    <property type="component" value="Chromosome 3"/>
</dbReference>
<reference evidence="5 6" key="1">
    <citation type="submission" date="2019-03" db="EMBL/GenBank/DDBJ databases">
        <title>Paraburkholderia sp. 7MH5, isolated from subtropical forest soil.</title>
        <authorList>
            <person name="Gao Z.-H."/>
            <person name="Qiu L.-H."/>
        </authorList>
    </citation>
    <scope>NUCLEOTIDE SEQUENCE [LARGE SCALE GENOMIC DNA]</scope>
    <source>
        <strain evidence="5 6">7MH5</strain>
    </source>
</reference>
<dbReference type="EMBL" id="CP038150">
    <property type="protein sequence ID" value="QBR02239.1"/>
    <property type="molecule type" value="Genomic_DNA"/>
</dbReference>
<dbReference type="AlphaFoldDB" id="A0A4P7D0W7"/>
<dbReference type="InterPro" id="IPR047183">
    <property type="entry name" value="GDO-like"/>
</dbReference>
<evidence type="ECO:0000256" key="3">
    <source>
        <dbReference type="NCBIfam" id="TIGR02272"/>
    </source>
</evidence>
<feature type="domain" description="Cupin type-2" evidence="4">
    <location>
        <begin position="99"/>
        <end position="166"/>
    </location>
</feature>
<dbReference type="SUPFAM" id="SSF51182">
    <property type="entry name" value="RmlC-like cupins"/>
    <property type="match status" value="1"/>
</dbReference>
<evidence type="ECO:0000313" key="6">
    <source>
        <dbReference type="Proteomes" id="UP000295727"/>
    </source>
</evidence>
<dbReference type="KEGG" id="ppai:E1956_34660"/>
<accession>A0A4P7D0W7</accession>
<evidence type="ECO:0000256" key="2">
    <source>
        <dbReference type="ARBA" id="ARBA00023002"/>
    </source>
</evidence>
<dbReference type="Pfam" id="PF07883">
    <property type="entry name" value="Cupin_2"/>
    <property type="match status" value="1"/>
</dbReference>
<evidence type="ECO:0000313" key="5">
    <source>
        <dbReference type="EMBL" id="QBR02239.1"/>
    </source>
</evidence>
<name>A0A4P7D0W7_9BURK</name>
<sequence length="352" mass="38614">MNSSTFHEQPTQTPERLAFYAELDRHDLGALWEVLGKLGSLEPRPASVPAHWNYDDLRPLLMKSGSLISAEEAERRVLVLENPGLRGRSQITGSLYAGLQLILPGEIATSHRHVASALRFIVEGQGAYTAVDGERVSMRPGDFIITPSWTFHDHGNIGEEPVVWMDGLDIPIVNLFDTGFAQKYAGSTQPVTRAEGDALARYGTNMLPVEYTRYGSTSPVFSYPYERSREALARLVRSGPLHPSHGVKLQYVNPATGGAAMPTIGTWLQLLPAGFDTAAYRSTDGTVFSVVEGSGYSVIGGKKFAWKPKDIFVVPSWVNVEHHADDDAVLFSFSDRPSQQALGLWRDEAISS</sequence>
<evidence type="ECO:0000259" key="4">
    <source>
        <dbReference type="Pfam" id="PF07883"/>
    </source>
</evidence>
<protein>
    <recommendedName>
        <fullName evidence="3">Gentisate 1,2-dioxygenase</fullName>
        <ecNumber evidence="3">1.13.11.4</ecNumber>
    </recommendedName>
</protein>
<dbReference type="InterPro" id="IPR011051">
    <property type="entry name" value="RmlC_Cupin_sf"/>
</dbReference>
<keyword evidence="6" id="KW-1185">Reference proteome</keyword>
<dbReference type="GO" id="GO:0047922">
    <property type="term" value="F:gentisate 1,2-dioxygenase activity"/>
    <property type="evidence" value="ECO:0007669"/>
    <property type="project" value="UniProtKB-UniRule"/>
</dbReference>
<organism evidence="5 6">
    <name type="scientific">Paraburkholderia pallida</name>
    <dbReference type="NCBI Taxonomy" id="2547399"/>
    <lineage>
        <taxon>Bacteria</taxon>
        <taxon>Pseudomonadati</taxon>
        <taxon>Pseudomonadota</taxon>
        <taxon>Betaproteobacteria</taxon>
        <taxon>Burkholderiales</taxon>
        <taxon>Burkholderiaceae</taxon>
        <taxon>Paraburkholderia</taxon>
    </lineage>
</organism>
<dbReference type="EC" id="1.13.11.4" evidence="3"/>
<dbReference type="Gene3D" id="2.60.120.10">
    <property type="entry name" value="Jelly Rolls"/>
    <property type="match status" value="1"/>
</dbReference>
<keyword evidence="2 5" id="KW-0560">Oxidoreductase</keyword>
<dbReference type="InterPro" id="IPR013096">
    <property type="entry name" value="Cupin_2"/>
</dbReference>
<dbReference type="CDD" id="cd02216">
    <property type="entry name" value="cupin_GDO-like_N"/>
    <property type="match status" value="1"/>
</dbReference>
<dbReference type="NCBIfam" id="TIGR02272">
    <property type="entry name" value="gentisate_1_2"/>
    <property type="match status" value="1"/>
</dbReference>
<dbReference type="RefSeq" id="WP_134757671.1">
    <property type="nucleotide sequence ID" value="NZ_CP038150.1"/>
</dbReference>
<dbReference type="InterPro" id="IPR014710">
    <property type="entry name" value="RmlC-like_jellyroll"/>
</dbReference>
<dbReference type="InterPro" id="IPR011960">
    <property type="entry name" value="Gentisate_dOase"/>
</dbReference>
<dbReference type="CDD" id="cd06992">
    <property type="entry name" value="cupin_GDO-like_C"/>
    <property type="match status" value="1"/>
</dbReference>
<dbReference type="PANTHER" id="PTHR41517">
    <property type="entry name" value="1,2-DIOXYGENASE PROTEIN-RELATED"/>
    <property type="match status" value="1"/>
</dbReference>
<proteinExistence type="predicted"/>
<gene>
    <name evidence="5" type="primary">gtdA</name>
    <name evidence="5" type="ORF">E1956_34660</name>
</gene>
<dbReference type="PANTHER" id="PTHR41517:SF1">
    <property type="entry name" value="CUPIN"/>
    <property type="match status" value="1"/>
</dbReference>